<proteinExistence type="predicted"/>
<gene>
    <name evidence="1" type="ORF">P7079_01840</name>
</gene>
<evidence type="ECO:0000313" key="2">
    <source>
        <dbReference type="Proteomes" id="UP001215216"/>
    </source>
</evidence>
<evidence type="ECO:0000313" key="1">
    <source>
        <dbReference type="EMBL" id="WFM83749.1"/>
    </source>
</evidence>
<reference evidence="1 2" key="1">
    <citation type="submission" date="2023-03" db="EMBL/GenBank/DDBJ databases">
        <title>Complete genome of Arcanobacterium canis strain DSM 25104 isolated in 2010 from a canine otitis externa in Germany.</title>
        <authorList>
            <person name="Borowiak M."/>
            <person name="Kreitlow A."/>
            <person name="Malorny B."/>
            <person name="Laemmler C."/>
            <person name="Prenger-Berninghoff E."/>
            <person name="Ploetz M."/>
            <person name="Abdulmawjood A."/>
        </authorList>
    </citation>
    <scope>NUCLEOTIDE SEQUENCE [LARGE SCALE GENOMIC DNA]</scope>
    <source>
        <strain evidence="1 2">DSM 25104</strain>
    </source>
</reference>
<dbReference type="EMBL" id="CP121208">
    <property type="protein sequence ID" value="WFM83749.1"/>
    <property type="molecule type" value="Genomic_DNA"/>
</dbReference>
<dbReference type="RefSeq" id="WP_278013144.1">
    <property type="nucleotide sequence ID" value="NZ_CP121208.1"/>
</dbReference>
<protein>
    <submittedName>
        <fullName evidence="1">Uncharacterized protein</fullName>
    </submittedName>
</protein>
<dbReference type="Proteomes" id="UP001215216">
    <property type="component" value="Chromosome"/>
</dbReference>
<sequence length="61" mass="6515">MVFLSDIFPESSRCGSEGPWTSAGGEREVQRNGVISVKFIGFGAFAEFLVNVAKIVGVSFS</sequence>
<keyword evidence="2" id="KW-1185">Reference proteome</keyword>
<name>A0ABY8FZ21_9ACTO</name>
<organism evidence="1 2">
    <name type="scientific">Arcanobacterium canis</name>
    <dbReference type="NCBI Taxonomy" id="999183"/>
    <lineage>
        <taxon>Bacteria</taxon>
        <taxon>Bacillati</taxon>
        <taxon>Actinomycetota</taxon>
        <taxon>Actinomycetes</taxon>
        <taxon>Actinomycetales</taxon>
        <taxon>Actinomycetaceae</taxon>
        <taxon>Arcanobacterium</taxon>
    </lineage>
</organism>
<accession>A0ABY8FZ21</accession>